<protein>
    <submittedName>
        <fullName evidence="1">Uncharacterized protein</fullName>
    </submittedName>
</protein>
<comment type="caution">
    <text evidence="1">The sequence shown here is derived from an EMBL/GenBank/DDBJ whole genome shotgun (WGS) entry which is preliminary data.</text>
</comment>
<name>A0A8S9FCG7_BRACR</name>
<dbReference type="EMBL" id="QGKY02002305">
    <property type="protein sequence ID" value="KAF2530584.1"/>
    <property type="molecule type" value="Genomic_DNA"/>
</dbReference>
<evidence type="ECO:0000313" key="1">
    <source>
        <dbReference type="EMBL" id="KAF2530584.1"/>
    </source>
</evidence>
<reference evidence="1" key="1">
    <citation type="submission" date="2019-12" db="EMBL/GenBank/DDBJ databases">
        <title>Genome sequencing and annotation of Brassica cretica.</title>
        <authorList>
            <person name="Studholme D.J."/>
            <person name="Sarris P.F."/>
        </authorList>
    </citation>
    <scope>NUCLEOTIDE SEQUENCE</scope>
    <source>
        <strain evidence="1">PFS-102/07</strain>
        <tissue evidence="1">Leaf</tissue>
    </source>
</reference>
<accession>A0A8S9FCG7</accession>
<dbReference type="AlphaFoldDB" id="A0A8S9FCG7"/>
<proteinExistence type="predicted"/>
<gene>
    <name evidence="1" type="ORF">F2Q70_00029863</name>
</gene>
<sequence>MSSERVATQRSNACFARSLRSDRALAQARSLRSDRARVVLADIRDLWEIKVFLVSLFKRKSTVRISVPTNYNELRFRLPLYSYLEVGLSRFELVKLFHIRKYGRLSLSEVFLFPEVGVVPRTGPGVLPSRDPERLLAGTQRPMSCLGSGGIQYLSIFPNNFPLIARFRHRTRGITCALKSTEVSHSQQASPRQDIAPTMKPGAFSGALEMAEPRSLMISKEKA</sequence>
<organism evidence="1">
    <name type="scientific">Brassica cretica</name>
    <name type="common">Mustard</name>
    <dbReference type="NCBI Taxonomy" id="69181"/>
    <lineage>
        <taxon>Eukaryota</taxon>
        <taxon>Viridiplantae</taxon>
        <taxon>Streptophyta</taxon>
        <taxon>Embryophyta</taxon>
        <taxon>Tracheophyta</taxon>
        <taxon>Spermatophyta</taxon>
        <taxon>Magnoliopsida</taxon>
        <taxon>eudicotyledons</taxon>
        <taxon>Gunneridae</taxon>
        <taxon>Pentapetalae</taxon>
        <taxon>rosids</taxon>
        <taxon>malvids</taxon>
        <taxon>Brassicales</taxon>
        <taxon>Brassicaceae</taxon>
        <taxon>Brassiceae</taxon>
        <taxon>Brassica</taxon>
    </lineage>
</organism>